<organism evidence="3 4">
    <name type="scientific">Pseudoxanthobacter soli DSM 19599</name>
    <dbReference type="NCBI Taxonomy" id="1123029"/>
    <lineage>
        <taxon>Bacteria</taxon>
        <taxon>Pseudomonadati</taxon>
        <taxon>Pseudomonadota</taxon>
        <taxon>Alphaproteobacteria</taxon>
        <taxon>Hyphomicrobiales</taxon>
        <taxon>Segnochrobactraceae</taxon>
        <taxon>Pseudoxanthobacter</taxon>
    </lineage>
</organism>
<dbReference type="InterPro" id="IPR011060">
    <property type="entry name" value="RibuloseP-bd_barrel"/>
</dbReference>
<protein>
    <submittedName>
        <fullName evidence="3">Ribulose-5-phosphate 3-epimerase</fullName>
    </submittedName>
</protein>
<gene>
    <name evidence="3" type="ORF">SAMN02745172_01759</name>
</gene>
<dbReference type="Pfam" id="PF00834">
    <property type="entry name" value="Ribul_P_3_epim"/>
    <property type="match status" value="1"/>
</dbReference>
<dbReference type="InterPro" id="IPR013785">
    <property type="entry name" value="Aldolase_TIM"/>
</dbReference>
<keyword evidence="4" id="KW-1185">Reference proteome</keyword>
<name>A0A1M7ZI60_9HYPH</name>
<dbReference type="Gene3D" id="3.20.20.70">
    <property type="entry name" value="Aldolase class I"/>
    <property type="match status" value="1"/>
</dbReference>
<dbReference type="SUPFAM" id="SSF51366">
    <property type="entry name" value="Ribulose-phoshate binding barrel"/>
    <property type="match status" value="1"/>
</dbReference>
<dbReference type="OrthoDB" id="9805554at2"/>
<dbReference type="InterPro" id="IPR000056">
    <property type="entry name" value="Ribul_P_3_epim-like"/>
</dbReference>
<evidence type="ECO:0000313" key="4">
    <source>
        <dbReference type="Proteomes" id="UP000186406"/>
    </source>
</evidence>
<keyword evidence="2" id="KW-0413">Isomerase</keyword>
<proteinExistence type="predicted"/>
<accession>A0A1M7ZI60</accession>
<dbReference type="Proteomes" id="UP000186406">
    <property type="component" value="Unassembled WGS sequence"/>
</dbReference>
<dbReference type="STRING" id="1123029.SAMN02745172_01759"/>
<dbReference type="PANTHER" id="PTHR11749">
    <property type="entry name" value="RIBULOSE-5-PHOSPHATE-3-EPIMERASE"/>
    <property type="match status" value="1"/>
</dbReference>
<dbReference type="CDD" id="cd00429">
    <property type="entry name" value="RPE"/>
    <property type="match status" value="1"/>
</dbReference>
<evidence type="ECO:0000313" key="3">
    <source>
        <dbReference type="EMBL" id="SHO64581.1"/>
    </source>
</evidence>
<evidence type="ECO:0000256" key="1">
    <source>
        <dbReference type="ARBA" id="ARBA00022723"/>
    </source>
</evidence>
<dbReference type="RefSeq" id="WP_073627673.1">
    <property type="nucleotide sequence ID" value="NZ_FRXO01000003.1"/>
</dbReference>
<dbReference type="GO" id="GO:0005975">
    <property type="term" value="P:carbohydrate metabolic process"/>
    <property type="evidence" value="ECO:0007669"/>
    <property type="project" value="InterPro"/>
</dbReference>
<dbReference type="GO" id="GO:0016857">
    <property type="term" value="F:racemase and epimerase activity, acting on carbohydrates and derivatives"/>
    <property type="evidence" value="ECO:0007669"/>
    <property type="project" value="InterPro"/>
</dbReference>
<dbReference type="EMBL" id="FRXO01000003">
    <property type="protein sequence ID" value="SHO64581.1"/>
    <property type="molecule type" value="Genomic_DNA"/>
</dbReference>
<dbReference type="AlphaFoldDB" id="A0A1M7ZI60"/>
<reference evidence="3 4" key="1">
    <citation type="submission" date="2016-12" db="EMBL/GenBank/DDBJ databases">
        <authorList>
            <person name="Song W.-J."/>
            <person name="Kurnit D.M."/>
        </authorList>
    </citation>
    <scope>NUCLEOTIDE SEQUENCE [LARGE SCALE GENOMIC DNA]</scope>
    <source>
        <strain evidence="3 4">DSM 19599</strain>
    </source>
</reference>
<keyword evidence="1" id="KW-0479">Metal-binding</keyword>
<dbReference type="GO" id="GO:0046872">
    <property type="term" value="F:metal ion binding"/>
    <property type="evidence" value="ECO:0007669"/>
    <property type="project" value="UniProtKB-KW"/>
</dbReference>
<sequence>MNPTVSARLSGLQKERLLAEFSMWSADLLRLADDLDRTRAVADIYHIDVADGHFAPALLFFPDQVARMRQATDRPLHVHLMVKDEVLIEQIRQFADAGADIISIHLENETVIDEALALIAELGLMAGIVLKVDTPVAGVAPYLGRVGFLTLLGTAIGVKGQGLDPAATARLQEARALIADAGRGGEIVLAADGGIREHTVPLLRAAGAETVVMGSLAFGAPDLADRIAWVHGLPAPEAPVS</sequence>
<evidence type="ECO:0000256" key="2">
    <source>
        <dbReference type="ARBA" id="ARBA00023235"/>
    </source>
</evidence>